<protein>
    <submittedName>
        <fullName evidence="3">Alpha/beta hydrolase</fullName>
    </submittedName>
</protein>
<dbReference type="AlphaFoldDB" id="A0A6H2DJ12"/>
<name>A0A6H2DJ12_9SPHN</name>
<accession>A0A6H2DJ12</accession>
<organism evidence="3 4">
    <name type="scientific">Parasphingorhabdus halotolerans</name>
    <dbReference type="NCBI Taxonomy" id="2725558"/>
    <lineage>
        <taxon>Bacteria</taxon>
        <taxon>Pseudomonadati</taxon>
        <taxon>Pseudomonadota</taxon>
        <taxon>Alphaproteobacteria</taxon>
        <taxon>Sphingomonadales</taxon>
        <taxon>Sphingomonadaceae</taxon>
        <taxon>Parasphingorhabdus</taxon>
    </lineage>
</organism>
<dbReference type="PANTHER" id="PTHR48081:SF8">
    <property type="entry name" value="ALPHA_BETA HYDROLASE FOLD-3 DOMAIN-CONTAINING PROTEIN-RELATED"/>
    <property type="match status" value="1"/>
</dbReference>
<evidence type="ECO:0000313" key="3">
    <source>
        <dbReference type="EMBL" id="QJB67935.1"/>
    </source>
</evidence>
<dbReference type="KEGG" id="phao:HF685_00275"/>
<keyword evidence="1 3" id="KW-0378">Hydrolase</keyword>
<reference evidence="3 4" key="1">
    <citation type="submission" date="2020-04" db="EMBL/GenBank/DDBJ databases">
        <title>Genome sequence for Sphingorhabdus sp. strain M1.</title>
        <authorList>
            <person name="Park S.-J."/>
        </authorList>
    </citation>
    <scope>NUCLEOTIDE SEQUENCE [LARGE SCALE GENOMIC DNA]</scope>
    <source>
        <strain evidence="3 4">JK6</strain>
    </source>
</reference>
<dbReference type="Pfam" id="PF07859">
    <property type="entry name" value="Abhydrolase_3"/>
    <property type="match status" value="1"/>
</dbReference>
<evidence type="ECO:0000259" key="2">
    <source>
        <dbReference type="Pfam" id="PF07859"/>
    </source>
</evidence>
<sequence>MTDAYVRPDVQMILQLLEQSDQPLMSEVEPVAAREMYNMMAAMLEADAVKIARIEDFSCPGPGGDIALRLYDNHVKRTEETPVIVFYHGGGFVIGDLDSHHSFCTYIAKQMDIPVVAVDYRLAPEAPFPAAPLDSIAATRWVADNQDALGLKISGLIPCGDSAGGNLTLVVGQVLAAEPASVPIVAQFPMYPATRMDAEGGSMDEFADGFLLTKDSMDYFSSHYAAKDDDIHVSPYLGDLSKSPPTVLVTAGLDPLRDQGRAYAADLIQHGVNTTFIEMPGNVHGFINIRKAVPSAAQDVDKMIAAWKTLLASL</sequence>
<dbReference type="GO" id="GO:0016787">
    <property type="term" value="F:hydrolase activity"/>
    <property type="evidence" value="ECO:0007669"/>
    <property type="project" value="UniProtKB-KW"/>
</dbReference>
<dbReference type="InterPro" id="IPR050300">
    <property type="entry name" value="GDXG_lipolytic_enzyme"/>
</dbReference>
<dbReference type="RefSeq" id="WP_168817565.1">
    <property type="nucleotide sequence ID" value="NZ_CP051217.1"/>
</dbReference>
<dbReference type="EMBL" id="CP051217">
    <property type="protein sequence ID" value="QJB67935.1"/>
    <property type="molecule type" value="Genomic_DNA"/>
</dbReference>
<dbReference type="SUPFAM" id="SSF53474">
    <property type="entry name" value="alpha/beta-Hydrolases"/>
    <property type="match status" value="1"/>
</dbReference>
<dbReference type="InterPro" id="IPR013094">
    <property type="entry name" value="AB_hydrolase_3"/>
</dbReference>
<dbReference type="InterPro" id="IPR029058">
    <property type="entry name" value="AB_hydrolase_fold"/>
</dbReference>
<feature type="domain" description="Alpha/beta hydrolase fold-3" evidence="2">
    <location>
        <begin position="84"/>
        <end position="287"/>
    </location>
</feature>
<dbReference type="Gene3D" id="3.40.50.1820">
    <property type="entry name" value="alpha/beta hydrolase"/>
    <property type="match status" value="1"/>
</dbReference>
<dbReference type="Proteomes" id="UP000501600">
    <property type="component" value="Chromosome"/>
</dbReference>
<keyword evidence="4" id="KW-1185">Reference proteome</keyword>
<evidence type="ECO:0000313" key="4">
    <source>
        <dbReference type="Proteomes" id="UP000501600"/>
    </source>
</evidence>
<gene>
    <name evidence="3" type="ORF">HF685_00275</name>
</gene>
<evidence type="ECO:0000256" key="1">
    <source>
        <dbReference type="ARBA" id="ARBA00022801"/>
    </source>
</evidence>
<proteinExistence type="predicted"/>
<dbReference type="PANTHER" id="PTHR48081">
    <property type="entry name" value="AB HYDROLASE SUPERFAMILY PROTEIN C4A8.06C"/>
    <property type="match status" value="1"/>
</dbReference>